<organism evidence="2 3">
    <name type="scientific">Cohnella hongkongensis</name>
    <dbReference type="NCBI Taxonomy" id="178337"/>
    <lineage>
        <taxon>Bacteria</taxon>
        <taxon>Bacillati</taxon>
        <taxon>Bacillota</taxon>
        <taxon>Bacilli</taxon>
        <taxon>Bacillales</taxon>
        <taxon>Paenibacillaceae</taxon>
        <taxon>Cohnella</taxon>
    </lineage>
</organism>
<evidence type="ECO:0000259" key="1">
    <source>
        <dbReference type="SMART" id="SM01043"/>
    </source>
</evidence>
<dbReference type="EMBL" id="JBHSEP010000030">
    <property type="protein sequence ID" value="MFC4601732.1"/>
    <property type="molecule type" value="Genomic_DNA"/>
</dbReference>
<dbReference type="Proteomes" id="UP001596028">
    <property type="component" value="Unassembled WGS sequence"/>
</dbReference>
<evidence type="ECO:0000313" key="3">
    <source>
        <dbReference type="Proteomes" id="UP001596028"/>
    </source>
</evidence>
<dbReference type="InterPro" id="IPR005158">
    <property type="entry name" value="BTAD"/>
</dbReference>
<dbReference type="RefSeq" id="WP_378102194.1">
    <property type="nucleotide sequence ID" value="NZ_JBHSEP010000030.1"/>
</dbReference>
<dbReference type="Pfam" id="PF03704">
    <property type="entry name" value="BTAD"/>
    <property type="match status" value="1"/>
</dbReference>
<gene>
    <name evidence="2" type="ORF">ACFO3S_26070</name>
</gene>
<dbReference type="PANTHER" id="PTHR35807:SF2">
    <property type="entry name" value="TRANSCRIPTIONAL ACTIVATOR DOMAIN"/>
    <property type="match status" value="1"/>
</dbReference>
<dbReference type="Gene3D" id="1.25.40.10">
    <property type="entry name" value="Tetratricopeptide repeat domain"/>
    <property type="match status" value="1"/>
</dbReference>
<reference evidence="3" key="1">
    <citation type="journal article" date="2019" name="Int. J. Syst. Evol. Microbiol.">
        <title>The Global Catalogue of Microorganisms (GCM) 10K type strain sequencing project: providing services to taxonomists for standard genome sequencing and annotation.</title>
        <authorList>
            <consortium name="The Broad Institute Genomics Platform"/>
            <consortium name="The Broad Institute Genome Sequencing Center for Infectious Disease"/>
            <person name="Wu L."/>
            <person name="Ma J."/>
        </authorList>
    </citation>
    <scope>NUCLEOTIDE SEQUENCE [LARGE SCALE GENOMIC DNA]</scope>
    <source>
        <strain evidence="3">CCUG 49571</strain>
    </source>
</reference>
<accession>A0ABV9FMH8</accession>
<proteinExistence type="predicted"/>
<dbReference type="InterPro" id="IPR011990">
    <property type="entry name" value="TPR-like_helical_dom_sf"/>
</dbReference>
<keyword evidence="3" id="KW-1185">Reference proteome</keyword>
<comment type="caution">
    <text evidence="2">The sequence shown here is derived from an EMBL/GenBank/DDBJ whole genome shotgun (WGS) entry which is preliminary data.</text>
</comment>
<dbReference type="SMART" id="SM01043">
    <property type="entry name" value="BTAD"/>
    <property type="match status" value="1"/>
</dbReference>
<sequence>MSTQEQYRVDVRRMDVDFIQFEQSIEELSETEYDAAGPELEKRYAGELFEDKAYIWAIDERERLGIVYVSFAKSLVHRLIARKQYREAAHTARRLVARNEFDEESNLLLLRVLGAMGDRQSLHSSYERYSQLLLRELGLRPSEELCRIYEQYRATGVTQE</sequence>
<dbReference type="SUPFAM" id="SSF48452">
    <property type="entry name" value="TPR-like"/>
    <property type="match status" value="1"/>
</dbReference>
<dbReference type="PANTHER" id="PTHR35807">
    <property type="entry name" value="TRANSCRIPTIONAL REGULATOR REDD-RELATED"/>
    <property type="match status" value="1"/>
</dbReference>
<dbReference type="InterPro" id="IPR051677">
    <property type="entry name" value="AfsR-DnrI-RedD_regulator"/>
</dbReference>
<protein>
    <submittedName>
        <fullName evidence="2">BTAD domain-containing putative transcriptional regulator</fullName>
    </submittedName>
</protein>
<evidence type="ECO:0000313" key="2">
    <source>
        <dbReference type="EMBL" id="MFC4601732.1"/>
    </source>
</evidence>
<name>A0ABV9FMH8_9BACL</name>
<feature type="domain" description="Bacterial transcriptional activator" evidence="1">
    <location>
        <begin position="16"/>
        <end position="153"/>
    </location>
</feature>